<sequence>MRLLLFINDPGKTVGKDRTSSFCPNRLQGTTR</sequence>
<protein>
    <submittedName>
        <fullName evidence="1">Uncharacterized protein</fullName>
    </submittedName>
</protein>
<reference evidence="1" key="1">
    <citation type="submission" date="2014-11" db="EMBL/GenBank/DDBJ databases">
        <authorList>
            <person name="Amaro Gonzalez C."/>
        </authorList>
    </citation>
    <scope>NUCLEOTIDE SEQUENCE</scope>
</reference>
<name>A0A0E9TTI0_ANGAN</name>
<dbReference type="AlphaFoldDB" id="A0A0E9TTI0"/>
<evidence type="ECO:0000313" key="1">
    <source>
        <dbReference type="EMBL" id="JAH56841.1"/>
    </source>
</evidence>
<accession>A0A0E9TTI0</accession>
<organism evidence="1">
    <name type="scientific">Anguilla anguilla</name>
    <name type="common">European freshwater eel</name>
    <name type="synonym">Muraena anguilla</name>
    <dbReference type="NCBI Taxonomy" id="7936"/>
    <lineage>
        <taxon>Eukaryota</taxon>
        <taxon>Metazoa</taxon>
        <taxon>Chordata</taxon>
        <taxon>Craniata</taxon>
        <taxon>Vertebrata</taxon>
        <taxon>Euteleostomi</taxon>
        <taxon>Actinopterygii</taxon>
        <taxon>Neopterygii</taxon>
        <taxon>Teleostei</taxon>
        <taxon>Anguilliformes</taxon>
        <taxon>Anguillidae</taxon>
        <taxon>Anguilla</taxon>
    </lineage>
</organism>
<reference evidence="1" key="2">
    <citation type="journal article" date="2015" name="Fish Shellfish Immunol.">
        <title>Early steps in the European eel (Anguilla anguilla)-Vibrio vulnificus interaction in the gills: Role of the RtxA13 toxin.</title>
        <authorList>
            <person name="Callol A."/>
            <person name="Pajuelo D."/>
            <person name="Ebbesson L."/>
            <person name="Teles M."/>
            <person name="MacKenzie S."/>
            <person name="Amaro C."/>
        </authorList>
    </citation>
    <scope>NUCLEOTIDE SEQUENCE</scope>
</reference>
<proteinExistence type="predicted"/>
<dbReference type="EMBL" id="GBXM01051736">
    <property type="protein sequence ID" value="JAH56841.1"/>
    <property type="molecule type" value="Transcribed_RNA"/>
</dbReference>